<dbReference type="RefSeq" id="WP_013336682.1">
    <property type="nucleotide sequence ID" value="NC_014537.1"/>
</dbReference>
<evidence type="ECO:0000256" key="1">
    <source>
        <dbReference type="ARBA" id="ARBA00004319"/>
    </source>
</evidence>
<dbReference type="eggNOG" id="arCOG02994">
    <property type="taxonomic scope" value="Archaea"/>
</dbReference>
<dbReference type="InterPro" id="IPR013096">
    <property type="entry name" value="Cupin_2"/>
</dbReference>
<evidence type="ECO:0000256" key="4">
    <source>
        <dbReference type="ARBA" id="ARBA00023294"/>
    </source>
</evidence>
<dbReference type="SUPFAM" id="SSF51182">
    <property type="entry name" value="RmlC-like cupins"/>
    <property type="match status" value="1"/>
</dbReference>
<dbReference type="Proteomes" id="UP000006681">
    <property type="component" value="Chromosome"/>
</dbReference>
<dbReference type="Gene3D" id="2.60.120.10">
    <property type="entry name" value="Jelly Rolls"/>
    <property type="match status" value="1"/>
</dbReference>
<reference evidence="6 7" key="1">
    <citation type="journal article" date="2010" name="Stand. Genomic Sci.">
        <title>Complete genome sequence of Vulcanisaeta distributa type strain (IC-017).</title>
        <authorList>
            <person name="Mavromatis K."/>
            <person name="Sikorski J."/>
            <person name="Pabst E."/>
            <person name="Teshima H."/>
            <person name="Lapidus A."/>
            <person name="Lucas S."/>
            <person name="Nolan M."/>
            <person name="Glavina Del Rio T."/>
            <person name="Cheng J.F."/>
            <person name="Bruce D."/>
            <person name="Goodwin L."/>
            <person name="Pitluck S."/>
            <person name="Liolios K."/>
            <person name="Ivanova N."/>
            <person name="Mikhailova N."/>
            <person name="Pati A."/>
            <person name="Chen A."/>
            <person name="Palaniappan K."/>
            <person name="Land M."/>
            <person name="Hauser L."/>
            <person name="Chang Y.J."/>
            <person name="Jeffries C.D."/>
            <person name="Rohde M."/>
            <person name="Spring S."/>
            <person name="Goker M."/>
            <person name="Wirth R."/>
            <person name="Woyke T."/>
            <person name="Bristow J."/>
            <person name="Eisen J.A."/>
            <person name="Markowitz V."/>
            <person name="Hugenholtz P."/>
            <person name="Klenk H.P."/>
            <person name="Kyrpides N.C."/>
        </authorList>
    </citation>
    <scope>NUCLEOTIDE SEQUENCE [LARGE SCALE GENOMIC DNA]</scope>
    <source>
        <strain evidence="7">DSM 14429 / JCM 11212 / NBRC 100878 / IC-017</strain>
    </source>
</reference>
<dbReference type="InterPro" id="IPR014710">
    <property type="entry name" value="RmlC-like_jellyroll"/>
</dbReference>
<dbReference type="InterPro" id="IPR011051">
    <property type="entry name" value="RmlC_Cupin_sf"/>
</dbReference>
<dbReference type="PANTHER" id="PTHR35848">
    <property type="entry name" value="OXALATE-BINDING PROTEIN"/>
    <property type="match status" value="1"/>
</dbReference>
<evidence type="ECO:0000259" key="5">
    <source>
        <dbReference type="Pfam" id="PF07883"/>
    </source>
</evidence>
<sequence length="124" mass="13923">MTNYKVISDITKVREEPLSIKGAVGVYTQWLVSRDDGSKYAVRRQVVKPGGKAPLHRHAYAETFIVLRGVGRMTVEDETIDVKPGMCIFVKPNTPHSITNTSNEDLELITIISYEEDMSINVLE</sequence>
<keyword evidence="7" id="KW-1185">Reference proteome</keyword>
<feature type="domain" description="Cupin type-2" evidence="5">
    <location>
        <begin position="45"/>
        <end position="111"/>
    </location>
</feature>
<evidence type="ECO:0000313" key="7">
    <source>
        <dbReference type="Proteomes" id="UP000006681"/>
    </source>
</evidence>
<dbReference type="OrthoDB" id="23670at2157"/>
<dbReference type="GeneID" id="9752512"/>
<dbReference type="HOGENOM" id="CLU_116722_4_2_2"/>
<dbReference type="STRING" id="572478.Vdis_1575"/>
<dbReference type="InterPro" id="IPR051610">
    <property type="entry name" value="GPI/OXD"/>
</dbReference>
<name>E1QTG4_VULDI</name>
<gene>
    <name evidence="6" type="ordered locus">Vdis_1575</name>
</gene>
<keyword evidence="4" id="KW-0927">Auxin signaling pathway</keyword>
<dbReference type="SMR" id="E1QTG4"/>
<dbReference type="InterPro" id="IPR000526">
    <property type="entry name" value="Auxin-bd"/>
</dbReference>
<dbReference type="PANTHER" id="PTHR35848:SF6">
    <property type="entry name" value="CUPIN TYPE-2 DOMAIN-CONTAINING PROTEIN"/>
    <property type="match status" value="1"/>
</dbReference>
<comment type="subcellular location">
    <subcellularLocation>
        <location evidence="1">Endoplasmic reticulum lumen</location>
    </subcellularLocation>
</comment>
<dbReference type="AlphaFoldDB" id="E1QTG4"/>
<dbReference type="GO" id="GO:0046872">
    <property type="term" value="F:metal ion binding"/>
    <property type="evidence" value="ECO:0007669"/>
    <property type="project" value="UniProtKB-KW"/>
</dbReference>
<keyword evidence="3" id="KW-0675">Receptor</keyword>
<protein>
    <submittedName>
        <fullName evidence="6">Cupin 2 conserved barrel domain protein</fullName>
    </submittedName>
</protein>
<dbReference type="Pfam" id="PF07883">
    <property type="entry name" value="Cupin_2"/>
    <property type="match status" value="1"/>
</dbReference>
<dbReference type="EMBL" id="CP002100">
    <property type="protein sequence ID" value="ADN50957.1"/>
    <property type="molecule type" value="Genomic_DNA"/>
</dbReference>
<accession>E1QTG4</accession>
<dbReference type="GO" id="GO:0009734">
    <property type="term" value="P:auxin-activated signaling pathway"/>
    <property type="evidence" value="ECO:0007669"/>
    <property type="project" value="UniProtKB-KW"/>
</dbReference>
<evidence type="ECO:0000313" key="6">
    <source>
        <dbReference type="EMBL" id="ADN50957.1"/>
    </source>
</evidence>
<dbReference type="PRINTS" id="PR00655">
    <property type="entry name" value="AUXINBINDNGP"/>
</dbReference>
<dbReference type="GO" id="GO:0010011">
    <property type="term" value="F:auxin binding"/>
    <property type="evidence" value="ECO:0007669"/>
    <property type="project" value="InterPro"/>
</dbReference>
<proteinExistence type="predicted"/>
<reference evidence="7" key="2">
    <citation type="journal article" date="2010" name="Stand. Genomic Sci.">
        <title>Complete genome sequence of Vulcanisaeta distributa type strain (IC-017T).</title>
        <authorList>
            <person name="Mavromatis K."/>
            <person name="Sikorski J."/>
            <person name="Pabst E."/>
            <person name="Teshima H."/>
            <person name="Lapidus A."/>
            <person name="Lucas S."/>
            <person name="Nolan M."/>
            <person name="Glavina Del Rio T."/>
            <person name="Cheng J."/>
            <person name="Bruce D."/>
            <person name="Goodwin L."/>
            <person name="Pitluck S."/>
            <person name="Liolios K."/>
            <person name="Ivanova N."/>
            <person name="Mikhailova N."/>
            <person name="Pati A."/>
            <person name="Chen A."/>
            <person name="Palaniappan K."/>
            <person name="Land M."/>
            <person name="Hauser L."/>
            <person name="Chang Y."/>
            <person name="Jeffries C."/>
            <person name="Rohde M."/>
            <person name="Spring S."/>
            <person name="Goker M."/>
            <person name="Wirth R."/>
            <person name="Woyke T."/>
            <person name="Bristow J."/>
            <person name="Eisen J."/>
            <person name="Markowitz V."/>
            <person name="Hugenholtz P."/>
            <person name="Klenk H."/>
            <person name="Kyrpides N."/>
        </authorList>
    </citation>
    <scope>NUCLEOTIDE SEQUENCE [LARGE SCALE GENOMIC DNA]</scope>
    <source>
        <strain evidence="7">DSM 14429 / JCM 11212 / NBRC 100878 / IC-017</strain>
    </source>
</reference>
<organism evidence="6 7">
    <name type="scientific">Vulcanisaeta distributa (strain DSM 14429 / JCM 11212 / NBRC 100878 / IC-017)</name>
    <dbReference type="NCBI Taxonomy" id="572478"/>
    <lineage>
        <taxon>Archaea</taxon>
        <taxon>Thermoproteota</taxon>
        <taxon>Thermoprotei</taxon>
        <taxon>Thermoproteales</taxon>
        <taxon>Thermoproteaceae</taxon>
        <taxon>Vulcanisaeta</taxon>
    </lineage>
</organism>
<dbReference type="KEGG" id="vdi:Vdis_1575"/>
<keyword evidence="2" id="KW-0479">Metal-binding</keyword>
<evidence type="ECO:0000256" key="2">
    <source>
        <dbReference type="ARBA" id="ARBA00022723"/>
    </source>
</evidence>
<evidence type="ECO:0000256" key="3">
    <source>
        <dbReference type="ARBA" id="ARBA00023170"/>
    </source>
</evidence>